<accession>G4QH60</accession>
<dbReference type="RefSeq" id="WP_014109121.1">
    <property type="nucleotide sequence ID" value="NC_016041.1"/>
</dbReference>
<keyword evidence="1 5" id="KW-0489">Methyltransferase</keyword>
<dbReference type="Gene3D" id="1.10.8.10">
    <property type="entry name" value="DNA helicase RuvA subunit, C-terminal domain"/>
    <property type="match status" value="1"/>
</dbReference>
<dbReference type="GO" id="GO:0032259">
    <property type="term" value="P:methylation"/>
    <property type="evidence" value="ECO:0007669"/>
    <property type="project" value="UniProtKB-KW"/>
</dbReference>
<comment type="function">
    <text evidence="5">Methylates the class 1 translation termination release factors RF1/PrfA and RF2/PrfB on the glutamine residue of the universally conserved GGQ motif.</text>
</comment>
<dbReference type="InterPro" id="IPR004556">
    <property type="entry name" value="HemK-like"/>
</dbReference>
<feature type="binding site" evidence="5">
    <location>
        <position position="216"/>
    </location>
    <ligand>
        <name>S-adenosyl-L-methionine</name>
        <dbReference type="ChEBI" id="CHEBI:59789"/>
    </ligand>
</feature>
<dbReference type="InterPro" id="IPR007848">
    <property type="entry name" value="Small_mtfrase_dom"/>
</dbReference>
<dbReference type="KEGG" id="gni:GNIT_2140"/>
<dbReference type="SUPFAM" id="SSF53335">
    <property type="entry name" value="S-adenosyl-L-methionine-dependent methyltransferases"/>
    <property type="match status" value="1"/>
</dbReference>
<dbReference type="NCBIfam" id="TIGR00536">
    <property type="entry name" value="hemK_fam"/>
    <property type="match status" value="1"/>
</dbReference>
<dbReference type="HOGENOM" id="CLU_018398_3_0_6"/>
<dbReference type="EC" id="2.1.1.297" evidence="5"/>
<protein>
    <recommendedName>
        <fullName evidence="5">Release factor glutamine methyltransferase</fullName>
        <shortName evidence="5">RF MTase</shortName>
        <ecNumber evidence="5">2.1.1.297</ecNumber>
    </recommendedName>
    <alternativeName>
        <fullName evidence="5">N5-glutamine methyltransferase PrmC</fullName>
    </alternativeName>
    <alternativeName>
        <fullName evidence="5">Protein-(glutamine-N5) MTase PrmC</fullName>
    </alternativeName>
    <alternativeName>
        <fullName evidence="5">Protein-glutamine N-methyltransferase PrmC</fullName>
    </alternativeName>
</protein>
<keyword evidence="2 5" id="KW-0808">Transferase</keyword>
<proteinExistence type="inferred from homology"/>
<evidence type="ECO:0000256" key="1">
    <source>
        <dbReference type="ARBA" id="ARBA00022603"/>
    </source>
</evidence>
<evidence type="ECO:0000256" key="5">
    <source>
        <dbReference type="HAMAP-Rule" id="MF_02126"/>
    </source>
</evidence>
<dbReference type="HAMAP" id="MF_02126">
    <property type="entry name" value="RF_methyltr_PrmC"/>
    <property type="match status" value="1"/>
</dbReference>
<feature type="binding site" evidence="5">
    <location>
        <position position="173"/>
    </location>
    <ligand>
        <name>S-adenosyl-L-methionine</name>
        <dbReference type="ChEBI" id="CHEBI:59789"/>
    </ligand>
</feature>
<dbReference type="NCBIfam" id="TIGR03534">
    <property type="entry name" value="RF_mod_PrmC"/>
    <property type="match status" value="1"/>
</dbReference>
<dbReference type="Proteomes" id="UP000009282">
    <property type="component" value="Chromosome"/>
</dbReference>
<dbReference type="PANTHER" id="PTHR18895">
    <property type="entry name" value="HEMK METHYLTRANSFERASE"/>
    <property type="match status" value="1"/>
</dbReference>
<dbReference type="InterPro" id="IPR029063">
    <property type="entry name" value="SAM-dependent_MTases_sf"/>
</dbReference>
<dbReference type="InterPro" id="IPR002052">
    <property type="entry name" value="DNA_methylase_N6_adenine_CS"/>
</dbReference>
<reference evidence="8 9" key="1">
    <citation type="journal article" date="2011" name="J. Bacteriol.">
        <title>Complete genome sequence of seawater bacterium Glaciecola nitratireducens FR1064T.</title>
        <authorList>
            <person name="Bian F."/>
            <person name="Qin Q.L."/>
            <person name="Xie B.B."/>
            <person name="Shu Y.L."/>
            <person name="Zhang X.Y."/>
            <person name="Yu Y."/>
            <person name="Chen B."/>
            <person name="Chen X.L."/>
            <person name="Zhou B.C."/>
            <person name="Zhang Y.Z."/>
        </authorList>
    </citation>
    <scope>NUCLEOTIDE SEQUENCE [LARGE SCALE GENOMIC DNA]</scope>
    <source>
        <strain evidence="9">JCM 12485 / KCTC 12276 / FR1064</strain>
    </source>
</reference>
<gene>
    <name evidence="8" type="primary">hemK</name>
    <name evidence="5" type="synonym">prmC</name>
    <name evidence="8" type="ordered locus">GNIT_2140</name>
</gene>
<dbReference type="PROSITE" id="PS00092">
    <property type="entry name" value="N6_MTASE"/>
    <property type="match status" value="1"/>
</dbReference>
<name>G4QH60_GLANF</name>
<keyword evidence="3 5" id="KW-0949">S-adenosyl-L-methionine</keyword>
<evidence type="ECO:0000256" key="3">
    <source>
        <dbReference type="ARBA" id="ARBA00022691"/>
    </source>
</evidence>
<evidence type="ECO:0000256" key="4">
    <source>
        <dbReference type="ARBA" id="ARBA00048391"/>
    </source>
</evidence>
<feature type="domain" description="Release factor glutamine methyltransferase N-terminal" evidence="7">
    <location>
        <begin position="33"/>
        <end position="106"/>
    </location>
</feature>
<dbReference type="GO" id="GO:0102559">
    <property type="term" value="F:peptide chain release factor N(5)-glutamine methyltransferase activity"/>
    <property type="evidence" value="ECO:0007669"/>
    <property type="project" value="UniProtKB-EC"/>
</dbReference>
<evidence type="ECO:0000256" key="2">
    <source>
        <dbReference type="ARBA" id="ARBA00022679"/>
    </source>
</evidence>
<dbReference type="STRING" id="1085623.GNIT_2140"/>
<dbReference type="InterPro" id="IPR040758">
    <property type="entry name" value="PrmC_N"/>
</dbReference>
<organism evidence="8 9">
    <name type="scientific">Glaciecola nitratireducens (strain JCM 12485 / KCTC 12276 / FR1064)</name>
    <dbReference type="NCBI Taxonomy" id="1085623"/>
    <lineage>
        <taxon>Bacteria</taxon>
        <taxon>Pseudomonadati</taxon>
        <taxon>Pseudomonadota</taxon>
        <taxon>Gammaproteobacteria</taxon>
        <taxon>Alteromonadales</taxon>
        <taxon>Alteromonadaceae</taxon>
        <taxon>Brumicola</taxon>
    </lineage>
</organism>
<evidence type="ECO:0000313" key="9">
    <source>
        <dbReference type="Proteomes" id="UP000009282"/>
    </source>
</evidence>
<dbReference type="InterPro" id="IPR019874">
    <property type="entry name" value="RF_methyltr_PrmC"/>
</dbReference>
<dbReference type="Pfam" id="PF05175">
    <property type="entry name" value="MTS"/>
    <property type="match status" value="1"/>
</dbReference>
<dbReference type="CDD" id="cd02440">
    <property type="entry name" value="AdoMet_MTases"/>
    <property type="match status" value="1"/>
</dbReference>
<dbReference type="PANTHER" id="PTHR18895:SF74">
    <property type="entry name" value="MTRF1L RELEASE FACTOR GLUTAMINE METHYLTRANSFERASE"/>
    <property type="match status" value="1"/>
</dbReference>
<dbReference type="OrthoDB" id="9800643at2"/>
<evidence type="ECO:0000313" key="8">
    <source>
        <dbReference type="EMBL" id="AEP30248.1"/>
    </source>
</evidence>
<evidence type="ECO:0000259" key="7">
    <source>
        <dbReference type="Pfam" id="PF17827"/>
    </source>
</evidence>
<dbReference type="Pfam" id="PF17827">
    <property type="entry name" value="PrmC_N"/>
    <property type="match status" value="1"/>
</dbReference>
<sequence length="310" mass="33916">MLTENGIPFNGASAAHVNVITESINECITIADALSASRKLLAEHQENLTFNEPILEASIFVEQAFDKTSLQLITQSDAKLCDSAKKLLSTMLSKRISGVPVAYIVGHQPFWTLNLKVSEQTLIPRADSEIIVETAVSLSLVKDASILDLGTGTGAIALAIKSECPQWSVMGCDFKSEIVELANANARSNQLKVDFFLSDWFSAVPAAKRFDLIVSNPPYVEASSSWLQQGDVRFEPDSALTSGVDGLDDIRHIILRAPHFLNTAGYLLLEHGHEQAEVIQELLHEAGYKEVTTHKDLSGLDRATLGRWML</sequence>
<dbReference type="FunFam" id="3.40.50.150:FF:000053">
    <property type="entry name" value="Release factor glutamine methyltransferase"/>
    <property type="match status" value="1"/>
</dbReference>
<feature type="binding site" evidence="5">
    <location>
        <begin position="216"/>
        <end position="219"/>
    </location>
    <ligand>
        <name>substrate</name>
    </ligand>
</feature>
<feature type="domain" description="Methyltransferase small" evidence="6">
    <location>
        <begin position="142"/>
        <end position="223"/>
    </location>
</feature>
<evidence type="ECO:0000259" key="6">
    <source>
        <dbReference type="Pfam" id="PF05175"/>
    </source>
</evidence>
<comment type="similarity">
    <text evidence="5">Belongs to the protein N5-glutamine methyltransferase family. PrmC subfamily.</text>
</comment>
<comment type="catalytic activity">
    <reaction evidence="4 5">
        <text>L-glutaminyl-[peptide chain release factor] + S-adenosyl-L-methionine = N(5)-methyl-L-glutaminyl-[peptide chain release factor] + S-adenosyl-L-homocysteine + H(+)</text>
        <dbReference type="Rhea" id="RHEA:42896"/>
        <dbReference type="Rhea" id="RHEA-COMP:10271"/>
        <dbReference type="Rhea" id="RHEA-COMP:10272"/>
        <dbReference type="ChEBI" id="CHEBI:15378"/>
        <dbReference type="ChEBI" id="CHEBI:30011"/>
        <dbReference type="ChEBI" id="CHEBI:57856"/>
        <dbReference type="ChEBI" id="CHEBI:59789"/>
        <dbReference type="ChEBI" id="CHEBI:61891"/>
        <dbReference type="EC" id="2.1.1.297"/>
    </reaction>
</comment>
<keyword evidence="9" id="KW-1185">Reference proteome</keyword>
<dbReference type="EMBL" id="CP003060">
    <property type="protein sequence ID" value="AEP30248.1"/>
    <property type="molecule type" value="Genomic_DNA"/>
</dbReference>
<dbReference type="eggNOG" id="COG2890">
    <property type="taxonomic scope" value="Bacteria"/>
</dbReference>
<dbReference type="AlphaFoldDB" id="G4QH60"/>
<dbReference type="Gene3D" id="3.40.50.150">
    <property type="entry name" value="Vaccinia Virus protein VP39"/>
    <property type="match status" value="1"/>
</dbReference>
<feature type="binding site" evidence="5">
    <location>
        <begin position="150"/>
        <end position="154"/>
    </location>
    <ligand>
        <name>S-adenosyl-L-methionine</name>
        <dbReference type="ChEBI" id="CHEBI:59789"/>
    </ligand>
</feature>
<dbReference type="InterPro" id="IPR050320">
    <property type="entry name" value="N5-glutamine_MTase"/>
</dbReference>
<dbReference type="GO" id="GO:0003676">
    <property type="term" value="F:nucleic acid binding"/>
    <property type="evidence" value="ECO:0007669"/>
    <property type="project" value="InterPro"/>
</dbReference>
<feature type="binding site" evidence="5">
    <location>
        <position position="200"/>
    </location>
    <ligand>
        <name>S-adenosyl-L-methionine</name>
        <dbReference type="ChEBI" id="CHEBI:59789"/>
    </ligand>
</feature>